<dbReference type="PANTHER" id="PTHR23140">
    <property type="entry name" value="RNA PROCESSING PROTEIN LD23810P"/>
    <property type="match status" value="1"/>
</dbReference>
<dbReference type="InterPro" id="IPR051485">
    <property type="entry name" value="SR-CTD_assoc_factor"/>
</dbReference>
<feature type="region of interest" description="Disordered" evidence="1">
    <location>
        <begin position="52"/>
        <end position="71"/>
    </location>
</feature>
<dbReference type="AlphaFoldDB" id="A0A9Q1JQ34"/>
<feature type="region of interest" description="Disordered" evidence="1">
    <location>
        <begin position="87"/>
        <end position="127"/>
    </location>
</feature>
<accession>A0A9Q1JQ34</accession>
<dbReference type="GO" id="GO:0003723">
    <property type="term" value="F:RNA binding"/>
    <property type="evidence" value="ECO:0007669"/>
    <property type="project" value="TreeGrafter"/>
</dbReference>
<feature type="compositionally biased region" description="Basic and acidic residues" evidence="1">
    <location>
        <begin position="113"/>
        <end position="127"/>
    </location>
</feature>
<evidence type="ECO:0000313" key="2">
    <source>
        <dbReference type="EMBL" id="KAJ8428890.1"/>
    </source>
</evidence>
<keyword evidence="3" id="KW-1185">Reference proteome</keyword>
<organism evidence="2 3">
    <name type="scientific">Carnegiea gigantea</name>
    <dbReference type="NCBI Taxonomy" id="171969"/>
    <lineage>
        <taxon>Eukaryota</taxon>
        <taxon>Viridiplantae</taxon>
        <taxon>Streptophyta</taxon>
        <taxon>Embryophyta</taxon>
        <taxon>Tracheophyta</taxon>
        <taxon>Spermatophyta</taxon>
        <taxon>Magnoliopsida</taxon>
        <taxon>eudicotyledons</taxon>
        <taxon>Gunneridae</taxon>
        <taxon>Pentapetalae</taxon>
        <taxon>Caryophyllales</taxon>
        <taxon>Cactineae</taxon>
        <taxon>Cactaceae</taxon>
        <taxon>Cactoideae</taxon>
        <taxon>Echinocereeae</taxon>
        <taxon>Carnegiea</taxon>
    </lineage>
</organism>
<name>A0A9Q1JQ34_9CARY</name>
<proteinExistence type="predicted"/>
<gene>
    <name evidence="2" type="ORF">Cgig2_021057</name>
</gene>
<reference evidence="2" key="1">
    <citation type="submission" date="2022-04" db="EMBL/GenBank/DDBJ databases">
        <title>Carnegiea gigantea Genome sequencing and assembly v2.</title>
        <authorList>
            <person name="Copetti D."/>
            <person name="Sanderson M.J."/>
            <person name="Burquez A."/>
            <person name="Wojciechowski M.F."/>
        </authorList>
    </citation>
    <scope>NUCLEOTIDE SEQUENCE</scope>
    <source>
        <strain evidence="2">SGP5-SGP5p</strain>
        <tissue evidence="2">Aerial part</tissue>
    </source>
</reference>
<protein>
    <recommendedName>
        <fullName evidence="4">Protein RRC1</fullName>
    </recommendedName>
</protein>
<dbReference type="GO" id="GO:0005634">
    <property type="term" value="C:nucleus"/>
    <property type="evidence" value="ECO:0007669"/>
    <property type="project" value="TreeGrafter"/>
</dbReference>
<feature type="region of interest" description="Disordered" evidence="1">
    <location>
        <begin position="8"/>
        <end position="31"/>
    </location>
</feature>
<feature type="compositionally biased region" description="Gly residues" evidence="1">
    <location>
        <begin position="52"/>
        <end position="62"/>
    </location>
</feature>
<dbReference type="EMBL" id="JAKOGI010000960">
    <property type="protein sequence ID" value="KAJ8428890.1"/>
    <property type="molecule type" value="Genomic_DNA"/>
</dbReference>
<evidence type="ECO:0000256" key="1">
    <source>
        <dbReference type="SAM" id="MobiDB-lite"/>
    </source>
</evidence>
<feature type="compositionally biased region" description="Low complexity" evidence="1">
    <location>
        <begin position="169"/>
        <end position="184"/>
    </location>
</feature>
<sequence length="184" mass="20339">MVREIYRLTVRPPAQANEKKEERVLEGTGPLGKKEQRRRVLVWSLVRRTAVPGGGLEPGGADGQPVRGRRATRRVLRRADSSFRLCEGLGQIGGSGREMSSFSITRKKTPFQKHREEKEAKKKRAEDETARLYEEFLESFQGDDLPGSKAFVRGGTINPNDKAKADSEGGNSKDGVSGSKKGSR</sequence>
<dbReference type="OrthoDB" id="1693827at2759"/>
<evidence type="ECO:0008006" key="4">
    <source>
        <dbReference type="Google" id="ProtNLM"/>
    </source>
</evidence>
<comment type="caution">
    <text evidence="2">The sequence shown here is derived from an EMBL/GenBank/DDBJ whole genome shotgun (WGS) entry which is preliminary data.</text>
</comment>
<dbReference type="Proteomes" id="UP001153076">
    <property type="component" value="Unassembled WGS sequence"/>
</dbReference>
<evidence type="ECO:0000313" key="3">
    <source>
        <dbReference type="Proteomes" id="UP001153076"/>
    </source>
</evidence>
<feature type="region of interest" description="Disordered" evidence="1">
    <location>
        <begin position="142"/>
        <end position="184"/>
    </location>
</feature>
<dbReference type="PANTHER" id="PTHR23140:SF0">
    <property type="entry name" value="U2 SNRNP-ASSOCIATED SURP MOTIF-CONTAINING PROTEIN"/>
    <property type="match status" value="1"/>
</dbReference>